<dbReference type="AlphaFoldDB" id="A0A9N7UKW8"/>
<sequence length="285" mass="30790">MPADPPTHPSPTLDPPQTNTPCSQISQAGMITTTPPCHPLPRIAATSKFTSKPSRTPVYIPDNTSLATTTAARGKSARTREAVRVGLGLMLPPTSSQDAGQKPSVHDSRTRGRGASGSGQLAPFESPSPRQIAVSGQRLGPFDKSFKEGGRSEGGLEGEREDKSRVVLQALIMRAPPAVPTVPQYTTHLSTQTPLQQTSGLILRSRVRLSAAARPSGRAPASLQGFLCVFNPDETPGTRVYLFALNWILWCHLTHPHTSDLSPLRSKLLRNEQRAREKSHHQTLK</sequence>
<gene>
    <name evidence="2" type="ORF">PLEPLA_LOCUS22216</name>
</gene>
<reference evidence="2" key="1">
    <citation type="submission" date="2020-03" db="EMBL/GenBank/DDBJ databases">
        <authorList>
            <person name="Weist P."/>
        </authorList>
    </citation>
    <scope>NUCLEOTIDE SEQUENCE</scope>
</reference>
<feature type="region of interest" description="Disordered" evidence="1">
    <location>
        <begin position="89"/>
        <end position="161"/>
    </location>
</feature>
<comment type="caution">
    <text evidence="2">The sequence shown here is derived from an EMBL/GenBank/DDBJ whole genome shotgun (WGS) entry which is preliminary data.</text>
</comment>
<feature type="compositionally biased region" description="Pro residues" evidence="1">
    <location>
        <begin position="1"/>
        <end position="14"/>
    </location>
</feature>
<feature type="compositionally biased region" description="Polar residues" evidence="1">
    <location>
        <begin position="17"/>
        <end position="35"/>
    </location>
</feature>
<dbReference type="Proteomes" id="UP001153269">
    <property type="component" value="Unassembled WGS sequence"/>
</dbReference>
<feature type="region of interest" description="Disordered" evidence="1">
    <location>
        <begin position="1"/>
        <end position="57"/>
    </location>
</feature>
<evidence type="ECO:0000313" key="2">
    <source>
        <dbReference type="EMBL" id="CAB1434146.1"/>
    </source>
</evidence>
<organism evidence="2 3">
    <name type="scientific">Pleuronectes platessa</name>
    <name type="common">European plaice</name>
    <dbReference type="NCBI Taxonomy" id="8262"/>
    <lineage>
        <taxon>Eukaryota</taxon>
        <taxon>Metazoa</taxon>
        <taxon>Chordata</taxon>
        <taxon>Craniata</taxon>
        <taxon>Vertebrata</taxon>
        <taxon>Euteleostomi</taxon>
        <taxon>Actinopterygii</taxon>
        <taxon>Neopterygii</taxon>
        <taxon>Teleostei</taxon>
        <taxon>Neoteleostei</taxon>
        <taxon>Acanthomorphata</taxon>
        <taxon>Carangaria</taxon>
        <taxon>Pleuronectiformes</taxon>
        <taxon>Pleuronectoidei</taxon>
        <taxon>Pleuronectidae</taxon>
        <taxon>Pleuronectes</taxon>
    </lineage>
</organism>
<proteinExistence type="predicted"/>
<keyword evidence="3" id="KW-1185">Reference proteome</keyword>
<evidence type="ECO:0000313" key="3">
    <source>
        <dbReference type="Proteomes" id="UP001153269"/>
    </source>
</evidence>
<dbReference type="EMBL" id="CADEAL010001635">
    <property type="protein sequence ID" value="CAB1434146.1"/>
    <property type="molecule type" value="Genomic_DNA"/>
</dbReference>
<accession>A0A9N7UKW8</accession>
<evidence type="ECO:0000256" key="1">
    <source>
        <dbReference type="SAM" id="MobiDB-lite"/>
    </source>
</evidence>
<protein>
    <submittedName>
        <fullName evidence="2">Uncharacterized protein</fullName>
    </submittedName>
</protein>
<name>A0A9N7UKW8_PLEPL</name>